<keyword evidence="2" id="KW-1185">Reference proteome</keyword>
<dbReference type="AlphaFoldDB" id="A0A4R5W2Z1"/>
<gene>
    <name evidence="1" type="ORF">E2I14_12010</name>
</gene>
<dbReference type="NCBIfam" id="TIGR04353">
    <property type="entry name" value="PqqD_rel_X"/>
    <property type="match status" value="1"/>
</dbReference>
<dbReference type="Proteomes" id="UP000294829">
    <property type="component" value="Unassembled WGS sequence"/>
</dbReference>
<dbReference type="RefSeq" id="WP_133328774.1">
    <property type="nucleotide sequence ID" value="NZ_SMYL01000005.1"/>
</dbReference>
<evidence type="ECO:0000313" key="2">
    <source>
        <dbReference type="Proteomes" id="UP000294829"/>
    </source>
</evidence>
<dbReference type="EMBL" id="SMYL01000005">
    <property type="protein sequence ID" value="TDK65658.1"/>
    <property type="molecule type" value="Genomic_DNA"/>
</dbReference>
<name>A0A4R5W2Z1_9BURK</name>
<accession>A0A4R5W2Z1</accession>
<proteinExistence type="predicted"/>
<protein>
    <submittedName>
        <fullName evidence="1">HPr-rel-A system PqqD family peptide chaperone</fullName>
    </submittedName>
</protein>
<dbReference type="InterPro" id="IPR008792">
    <property type="entry name" value="PQQD"/>
</dbReference>
<dbReference type="OrthoDB" id="8563960at2"/>
<sequence>MDSDKTWSTHIVSGVHLLPMSEEFVVYEPVSGNTHLLGYVAGEILQQLYQAPSNLAKLTATLAAQWQETSSPDILQAVADVLDELRAMELVECA</sequence>
<reference evidence="1 2" key="1">
    <citation type="submission" date="2019-03" db="EMBL/GenBank/DDBJ databases">
        <title>Sapientia aquatica gen. nov., sp. nov., isolated from a crater lake.</title>
        <authorList>
            <person name="Felfoldi T."/>
            <person name="Szabo A."/>
            <person name="Toth E."/>
            <person name="Schumann P."/>
            <person name="Keki Z."/>
            <person name="Marialigeti K."/>
            <person name="Mathe I."/>
        </authorList>
    </citation>
    <scope>NUCLEOTIDE SEQUENCE [LARGE SCALE GENOMIC DNA]</scope>
    <source>
        <strain evidence="1 2">SA-152</strain>
    </source>
</reference>
<comment type="caution">
    <text evidence="1">The sequence shown here is derived from an EMBL/GenBank/DDBJ whole genome shotgun (WGS) entry which is preliminary data.</text>
</comment>
<dbReference type="InterPro" id="IPR027599">
    <property type="entry name" value="PqqD-rel_X"/>
</dbReference>
<dbReference type="Pfam" id="PF05402">
    <property type="entry name" value="PqqD"/>
    <property type="match status" value="1"/>
</dbReference>
<evidence type="ECO:0000313" key="1">
    <source>
        <dbReference type="EMBL" id="TDK65658.1"/>
    </source>
</evidence>
<organism evidence="1 2">
    <name type="scientific">Sapientia aquatica</name>
    <dbReference type="NCBI Taxonomy" id="1549640"/>
    <lineage>
        <taxon>Bacteria</taxon>
        <taxon>Pseudomonadati</taxon>
        <taxon>Pseudomonadota</taxon>
        <taxon>Betaproteobacteria</taxon>
        <taxon>Burkholderiales</taxon>
        <taxon>Oxalobacteraceae</taxon>
        <taxon>Sapientia</taxon>
    </lineage>
</organism>